<feature type="region of interest" description="Disordered" evidence="1">
    <location>
        <begin position="30"/>
        <end position="65"/>
    </location>
</feature>
<organism evidence="2 3">
    <name type="scientific">Eelpout rhabdovirus</name>
    <dbReference type="NCBI Taxonomy" id="1736767"/>
    <lineage>
        <taxon>Viruses</taxon>
        <taxon>Riboviria</taxon>
        <taxon>Orthornavirae</taxon>
        <taxon>Negarnaviricota</taxon>
        <taxon>Haploviricotina</taxon>
        <taxon>Monjiviricetes</taxon>
        <taxon>Mononegavirales</taxon>
        <taxon>Rhabdoviridae</taxon>
        <taxon>Alpharhabdovirinae</taxon>
        <taxon>Siniperhavirus</taxon>
        <taxon>Siniperhavirus zoarces</taxon>
    </lineage>
</organism>
<dbReference type="RefSeq" id="YP_010799212.1">
    <property type="nucleotide sequence ID" value="NC_076586.1"/>
</dbReference>
<keyword evidence="3" id="KW-1185">Reference proteome</keyword>
<dbReference type="KEGG" id="vg:80537536"/>
<feature type="compositionally biased region" description="Basic and acidic residues" evidence="1">
    <location>
        <begin position="30"/>
        <end position="42"/>
    </location>
</feature>
<reference evidence="2" key="1">
    <citation type="submission" date="2015-05" db="EMBL/GenBank/DDBJ databases">
        <title>A New Piscine Rhabdovirus Involved in Mass Mortalities in Eelpout (Zoarces viviparus).</title>
        <authorList>
            <person name="Axen C."/>
            <person name="Hakhverdyan M."/>
            <person name="Boutrup T.S."/>
            <person name="Ahola H."/>
            <person name="Blomkvist E."/>
            <person name="Ljunghager F."/>
            <person name="Alfjorden A."/>
            <person name="Hagstrom A."/>
            <person name="Olesen N.J."/>
            <person name="Juremalm M."/>
            <person name="Leijon M."/>
            <person name="Valarcher J.F."/>
        </authorList>
    </citation>
    <scope>NUCLEOTIDE SEQUENCE</scope>
    <source>
        <strain evidence="2">FSK 0523</strain>
    </source>
</reference>
<evidence type="ECO:0000313" key="2">
    <source>
        <dbReference type="EMBL" id="ALJ30356.1"/>
    </source>
</evidence>
<dbReference type="EMBL" id="KR612230">
    <property type="protein sequence ID" value="ALJ30356.1"/>
    <property type="molecule type" value="Viral_cRNA"/>
</dbReference>
<evidence type="ECO:0000313" key="3">
    <source>
        <dbReference type="Proteomes" id="UP000831175"/>
    </source>
</evidence>
<proteinExistence type="predicted"/>
<dbReference type="Proteomes" id="UP000831175">
    <property type="component" value="Segment"/>
</dbReference>
<dbReference type="GeneID" id="80537536"/>
<accession>A0AAC8WAC4</accession>
<protein>
    <submittedName>
        <fullName evidence="2">P protein</fullName>
    </submittedName>
</protein>
<sequence length="271" mass="30630">MTRPRFNISYDLNKMSSSFKEMDLMELSRTGEKRDNPLEWKEISPLPYNEDSETESALPVEDPDEEIGANTEASGMTPMDMAWESVAGNEPPFMQGHSTQDRWFGPGFQPEQKARFLEELSSILAPMGIHVIRAPLGAMTDYYILTPQVLLQHMPGPVHRVACVPSHPVMPLNPCRAPEVAIQDPPPASPITVEENDFESDVCLELWTDGIAVREKKTGKKLVMRPDKMGWQFVHWMGETLSLQSTPAEIFYRVIARSPNKKLLAFKYTPL</sequence>
<evidence type="ECO:0000256" key="1">
    <source>
        <dbReference type="SAM" id="MobiDB-lite"/>
    </source>
</evidence>
<name>A0AAC8WAC4_9RHAB</name>